<dbReference type="AlphaFoldDB" id="A0AAU9SQT9"/>
<dbReference type="GO" id="GO:0042545">
    <property type="term" value="P:cell wall modification"/>
    <property type="evidence" value="ECO:0007669"/>
    <property type="project" value="InterPro"/>
</dbReference>
<keyword evidence="6" id="KW-1185">Reference proteome</keyword>
<comment type="caution">
    <text evidence="5">The sequence shown here is derived from an EMBL/GenBank/DDBJ whole genome shotgun (WGS) entry which is preliminary data.</text>
</comment>
<comment type="pathway">
    <text evidence="1">Glycan metabolism; pectin degradation; 2-dehydro-3-deoxy-D-gluconate from pectin: step 1/5.</text>
</comment>
<protein>
    <recommendedName>
        <fullName evidence="4">Pectinesterase catalytic domain-containing protein</fullName>
    </recommendedName>
</protein>
<dbReference type="Gene3D" id="2.160.20.10">
    <property type="entry name" value="Single-stranded right-handed beta-helix, Pectin lyase-like"/>
    <property type="match status" value="2"/>
</dbReference>
<dbReference type="PANTHER" id="PTHR31707">
    <property type="entry name" value="PECTINESTERASE"/>
    <property type="match status" value="1"/>
</dbReference>
<dbReference type="Proteomes" id="UP000836841">
    <property type="component" value="Unassembled WGS sequence"/>
</dbReference>
<evidence type="ECO:0000256" key="2">
    <source>
        <dbReference type="ARBA" id="ARBA00022801"/>
    </source>
</evidence>
<proteinExistence type="predicted"/>
<organism evidence="5 6">
    <name type="scientific">Thlaspi arvense</name>
    <name type="common">Field penny-cress</name>
    <dbReference type="NCBI Taxonomy" id="13288"/>
    <lineage>
        <taxon>Eukaryota</taxon>
        <taxon>Viridiplantae</taxon>
        <taxon>Streptophyta</taxon>
        <taxon>Embryophyta</taxon>
        <taxon>Tracheophyta</taxon>
        <taxon>Spermatophyta</taxon>
        <taxon>Magnoliopsida</taxon>
        <taxon>eudicotyledons</taxon>
        <taxon>Gunneridae</taxon>
        <taxon>Pentapetalae</taxon>
        <taxon>rosids</taxon>
        <taxon>malvids</taxon>
        <taxon>Brassicales</taxon>
        <taxon>Brassicaceae</taxon>
        <taxon>Thlaspideae</taxon>
        <taxon>Thlaspi</taxon>
    </lineage>
</organism>
<dbReference type="Pfam" id="PF01095">
    <property type="entry name" value="Pectinesterase"/>
    <property type="match status" value="2"/>
</dbReference>
<name>A0AAU9SQT9_THLAR</name>
<feature type="domain" description="Pectinesterase catalytic" evidence="4">
    <location>
        <begin position="295"/>
        <end position="383"/>
    </location>
</feature>
<dbReference type="GO" id="GO:0030599">
    <property type="term" value="F:pectinesterase activity"/>
    <property type="evidence" value="ECO:0007669"/>
    <property type="project" value="InterPro"/>
</dbReference>
<evidence type="ECO:0000256" key="3">
    <source>
        <dbReference type="ARBA" id="ARBA00023085"/>
    </source>
</evidence>
<feature type="domain" description="Pectinesterase catalytic" evidence="4">
    <location>
        <begin position="194"/>
        <end position="264"/>
    </location>
</feature>
<keyword evidence="3" id="KW-0063">Aspartyl esterase</keyword>
<reference evidence="5 6" key="1">
    <citation type="submission" date="2022-03" db="EMBL/GenBank/DDBJ databases">
        <authorList>
            <person name="Nunn A."/>
            <person name="Chopra R."/>
            <person name="Nunn A."/>
            <person name="Contreras Garrido A."/>
        </authorList>
    </citation>
    <scope>NUCLEOTIDE SEQUENCE [LARGE SCALE GENOMIC DNA]</scope>
</reference>
<evidence type="ECO:0000256" key="1">
    <source>
        <dbReference type="ARBA" id="ARBA00005184"/>
    </source>
</evidence>
<sequence length="389" mass="43694">MQSAMWLSSTASTTHCPWPRSILDSSADNPNRYNAASNCLEMLHSSDYRIHSTTEALPRGRIKDAHSLIKMTSNALSMITSYDIFGNETGSWRQPMTERAGFWESGSEGSDGLSYKGGLPSGLTADVTVCKGEEKKCDHKTVQEAVDAAPDNLIADKRFVIRIQEGVYEETVRPVKECRPRRRHRRSWPLREGVLGDGFIASDLTIQNTAGPNAHQAVAFRSDSDLSIIVNCEFLSNQDTLYAHGLRQFYKSCRIEGNVDFIFGILLHSSKIALFWFVPANSNQKRVRTMLSQHTKASGSQKFSGETWKEYSRTVFIQCTLEAIIKPLGWLPWRGEFALKTLFYGEFDNSGPGANLSGRVPWSNQILAEHVYMYSVQNFIQGDEWIPTS</sequence>
<gene>
    <name evidence="5" type="ORF">TAV2_LOCUS18328</name>
</gene>
<evidence type="ECO:0000259" key="4">
    <source>
        <dbReference type="Pfam" id="PF01095"/>
    </source>
</evidence>
<dbReference type="InterPro" id="IPR011050">
    <property type="entry name" value="Pectin_lyase_fold/virulence"/>
</dbReference>
<dbReference type="SUPFAM" id="SSF51126">
    <property type="entry name" value="Pectin lyase-like"/>
    <property type="match status" value="1"/>
</dbReference>
<evidence type="ECO:0000313" key="6">
    <source>
        <dbReference type="Proteomes" id="UP000836841"/>
    </source>
</evidence>
<evidence type="ECO:0000313" key="5">
    <source>
        <dbReference type="EMBL" id="CAH2068644.1"/>
    </source>
</evidence>
<dbReference type="InterPro" id="IPR000070">
    <property type="entry name" value="Pectinesterase_cat"/>
</dbReference>
<dbReference type="InterPro" id="IPR012334">
    <property type="entry name" value="Pectin_lyas_fold"/>
</dbReference>
<keyword evidence="2" id="KW-0378">Hydrolase</keyword>
<dbReference type="EMBL" id="CAJVSB020000843">
    <property type="protein sequence ID" value="CAH2068644.1"/>
    <property type="molecule type" value="Genomic_DNA"/>
</dbReference>
<accession>A0AAU9SQT9</accession>